<accession>A0A844H9D0</accession>
<dbReference type="EMBL" id="WMIF01000046">
    <property type="protein sequence ID" value="MTH36554.1"/>
    <property type="molecule type" value="Genomic_DNA"/>
</dbReference>
<dbReference type="Proteomes" id="UP000442533">
    <property type="component" value="Unassembled WGS sequence"/>
</dbReference>
<dbReference type="AlphaFoldDB" id="A0A844H9D0"/>
<gene>
    <name evidence="1" type="ORF">GL279_18365</name>
</gene>
<organism evidence="1 2">
    <name type="scientific">Paracoccus limosus</name>
    <dbReference type="NCBI Taxonomy" id="913252"/>
    <lineage>
        <taxon>Bacteria</taxon>
        <taxon>Pseudomonadati</taxon>
        <taxon>Pseudomonadota</taxon>
        <taxon>Alphaproteobacteria</taxon>
        <taxon>Rhodobacterales</taxon>
        <taxon>Paracoccaceae</taxon>
        <taxon>Paracoccus</taxon>
    </lineage>
</organism>
<evidence type="ECO:0000313" key="1">
    <source>
        <dbReference type="EMBL" id="MTH36554.1"/>
    </source>
</evidence>
<reference evidence="1 2" key="1">
    <citation type="submission" date="2019-11" db="EMBL/GenBank/DDBJ databases">
        <authorList>
            <person name="Dong K."/>
        </authorList>
    </citation>
    <scope>NUCLEOTIDE SEQUENCE [LARGE SCALE GENOMIC DNA]</scope>
    <source>
        <strain evidence="1 2">JCM 17370</strain>
    </source>
</reference>
<sequence>MIRALLMSAALSGAGANAPAEADALIAQATEWLLAGEDLPVDMDLRLRRLPPEERIRVLVFLRRSGMFTGPDWPIDKLLAPALAEPAPPPQTGDAR</sequence>
<dbReference type="RefSeq" id="WP_343039858.1">
    <property type="nucleotide sequence ID" value="NZ_WMIF01000046.1"/>
</dbReference>
<evidence type="ECO:0000313" key="2">
    <source>
        <dbReference type="Proteomes" id="UP000442533"/>
    </source>
</evidence>
<comment type="caution">
    <text evidence="1">The sequence shown here is derived from an EMBL/GenBank/DDBJ whole genome shotgun (WGS) entry which is preliminary data.</text>
</comment>
<name>A0A844H9D0_9RHOB</name>
<protein>
    <submittedName>
        <fullName evidence="1">Uncharacterized protein</fullName>
    </submittedName>
</protein>
<proteinExistence type="predicted"/>
<keyword evidence="2" id="KW-1185">Reference proteome</keyword>